<keyword evidence="5 7" id="KW-1133">Transmembrane helix</keyword>
<dbReference type="RefSeq" id="WP_125292437.1">
    <property type="nucleotide sequence ID" value="NZ_DAMBXK010000002.1"/>
</dbReference>
<dbReference type="NCBIfam" id="NF008542">
    <property type="entry name" value="PRK11465.1"/>
    <property type="match status" value="1"/>
</dbReference>
<evidence type="ECO:0000256" key="8">
    <source>
        <dbReference type="SAM" id="SignalP"/>
    </source>
</evidence>
<evidence type="ECO:0000259" key="9">
    <source>
        <dbReference type="Pfam" id="PF00924"/>
    </source>
</evidence>
<evidence type="ECO:0000256" key="1">
    <source>
        <dbReference type="ARBA" id="ARBA00004651"/>
    </source>
</evidence>
<evidence type="ECO:0000256" key="7">
    <source>
        <dbReference type="SAM" id="Phobius"/>
    </source>
</evidence>
<organism evidence="13 14">
    <name type="scientific">Atlantibacter subterraneus</name>
    <dbReference type="NCBI Taxonomy" id="255519"/>
    <lineage>
        <taxon>Bacteria</taxon>
        <taxon>Pseudomonadati</taxon>
        <taxon>Pseudomonadota</taxon>
        <taxon>Gammaproteobacteria</taxon>
        <taxon>Enterobacterales</taxon>
        <taxon>Enterobacteriaceae</taxon>
        <taxon>Atlantibacter</taxon>
    </lineage>
</organism>
<evidence type="ECO:0000256" key="3">
    <source>
        <dbReference type="ARBA" id="ARBA00022475"/>
    </source>
</evidence>
<name>A0A3R9GEQ5_9ENTR</name>
<evidence type="ECO:0000259" key="10">
    <source>
        <dbReference type="Pfam" id="PF21082"/>
    </source>
</evidence>
<comment type="similarity">
    <text evidence="2">Belongs to the MscS (TC 1.A.23) family.</text>
</comment>
<protein>
    <submittedName>
        <fullName evidence="13">Mechanosensitive channel protein</fullName>
    </submittedName>
</protein>
<dbReference type="OrthoDB" id="6500477at2"/>
<dbReference type="Pfam" id="PF00924">
    <property type="entry name" value="MS_channel_2nd"/>
    <property type="match status" value="1"/>
</dbReference>
<feature type="domain" description="Mechanosensitive ion channel MscS" evidence="9">
    <location>
        <begin position="561"/>
        <end position="625"/>
    </location>
</feature>
<evidence type="ECO:0000313" key="13">
    <source>
        <dbReference type="EMBL" id="RSE29399.1"/>
    </source>
</evidence>
<feature type="signal peptide" evidence="8">
    <location>
        <begin position="1"/>
        <end position="18"/>
    </location>
</feature>
<feature type="transmembrane region" description="Helical" evidence="7">
    <location>
        <begin position="141"/>
        <end position="163"/>
    </location>
</feature>
<dbReference type="Pfam" id="PF21088">
    <property type="entry name" value="MS_channel_1st"/>
    <property type="match status" value="1"/>
</dbReference>
<accession>A0A3R9GEQ5</accession>
<keyword evidence="4 7" id="KW-0812">Transmembrane</keyword>
<evidence type="ECO:0000259" key="11">
    <source>
        <dbReference type="Pfam" id="PF21088"/>
    </source>
</evidence>
<dbReference type="InterPro" id="IPR023408">
    <property type="entry name" value="MscS_beta-dom_sf"/>
</dbReference>
<feature type="transmembrane region" description="Helical" evidence="7">
    <location>
        <begin position="424"/>
        <end position="450"/>
    </location>
</feature>
<dbReference type="SUPFAM" id="SSF82861">
    <property type="entry name" value="Mechanosensitive channel protein MscS (YggB), transmembrane region"/>
    <property type="match status" value="1"/>
</dbReference>
<dbReference type="AlphaFoldDB" id="A0A3R9GEQ5"/>
<dbReference type="InterPro" id="IPR049278">
    <property type="entry name" value="MS_channel_C"/>
</dbReference>
<feature type="chain" id="PRO_5018601860" evidence="8">
    <location>
        <begin position="19"/>
        <end position="753"/>
    </location>
</feature>
<dbReference type="SUPFAM" id="SSF50182">
    <property type="entry name" value="Sm-like ribonucleoproteins"/>
    <property type="match status" value="1"/>
</dbReference>
<dbReference type="EMBL" id="RHXB01000001">
    <property type="protein sequence ID" value="RSE29399.1"/>
    <property type="molecule type" value="Genomic_DNA"/>
</dbReference>
<dbReference type="InterPro" id="IPR011066">
    <property type="entry name" value="MscS_channel_C_sf"/>
</dbReference>
<feature type="transmembrane region" description="Helical" evidence="7">
    <location>
        <begin position="184"/>
        <end position="209"/>
    </location>
</feature>
<feature type="transmembrane region" description="Helical" evidence="7">
    <location>
        <begin position="385"/>
        <end position="403"/>
    </location>
</feature>
<gene>
    <name evidence="13" type="ORF">EGT71_02500</name>
</gene>
<evidence type="ECO:0000313" key="14">
    <source>
        <dbReference type="Proteomes" id="UP000275331"/>
    </source>
</evidence>
<feature type="domain" description="Mechanosensitive ion channel MscS C-terminal" evidence="10">
    <location>
        <begin position="633"/>
        <end position="718"/>
    </location>
</feature>
<dbReference type="Proteomes" id="UP000275331">
    <property type="component" value="Unassembled WGS sequence"/>
</dbReference>
<dbReference type="GO" id="GO:0005886">
    <property type="term" value="C:plasma membrane"/>
    <property type="evidence" value="ECO:0007669"/>
    <property type="project" value="UniProtKB-SubCell"/>
</dbReference>
<comment type="subcellular location">
    <subcellularLocation>
        <location evidence="1">Cell membrane</location>
        <topology evidence="1">Multi-pass membrane protein</topology>
    </subcellularLocation>
</comment>
<evidence type="ECO:0000259" key="12">
    <source>
        <dbReference type="Pfam" id="PF25392"/>
    </source>
</evidence>
<feature type="transmembrane region" description="Helical" evidence="7">
    <location>
        <begin position="296"/>
        <end position="319"/>
    </location>
</feature>
<feature type="transmembrane region" description="Helical" evidence="7">
    <location>
        <begin position="470"/>
        <end position="492"/>
    </location>
</feature>
<dbReference type="Gene3D" id="2.30.30.60">
    <property type="match status" value="1"/>
</dbReference>
<dbReference type="Gene3D" id="3.30.70.100">
    <property type="match status" value="1"/>
</dbReference>
<dbReference type="Gene3D" id="1.10.287.1260">
    <property type="match status" value="1"/>
</dbReference>
<dbReference type="InterPro" id="IPR006685">
    <property type="entry name" value="MscS_channel_2nd"/>
</dbReference>
<dbReference type="InterPro" id="IPR045276">
    <property type="entry name" value="YbiO_bact"/>
</dbReference>
<dbReference type="InterPro" id="IPR049142">
    <property type="entry name" value="MS_channel_1st"/>
</dbReference>
<dbReference type="InterPro" id="IPR057485">
    <property type="entry name" value="YbiO-like_TM1"/>
</dbReference>
<dbReference type="GO" id="GO:0008381">
    <property type="term" value="F:mechanosensitive monoatomic ion channel activity"/>
    <property type="evidence" value="ECO:0007669"/>
    <property type="project" value="InterPro"/>
</dbReference>
<dbReference type="FunFam" id="2.30.30.60:FF:000001">
    <property type="entry name" value="MscS Mechanosensitive ion channel"/>
    <property type="match status" value="1"/>
</dbReference>
<feature type="transmembrane region" description="Helical" evidence="7">
    <location>
        <begin position="339"/>
        <end position="365"/>
    </location>
</feature>
<dbReference type="InterPro" id="IPR010920">
    <property type="entry name" value="LSM_dom_sf"/>
</dbReference>
<keyword evidence="6 7" id="KW-0472">Membrane</keyword>
<evidence type="ECO:0000256" key="4">
    <source>
        <dbReference type="ARBA" id="ARBA00022692"/>
    </source>
</evidence>
<reference evidence="13 14" key="1">
    <citation type="submission" date="2018-10" db="EMBL/GenBank/DDBJ databases">
        <title>Transmission dynamics of multidrug resistant bacteria on intensive care unit surfaces.</title>
        <authorList>
            <person name="D'Souza A.W."/>
            <person name="Potter R.F."/>
            <person name="Wallace M."/>
            <person name="Shupe A."/>
            <person name="Patel S."/>
            <person name="Sun S."/>
            <person name="Gul D."/>
            <person name="Kwon J.H."/>
            <person name="Andleeb S."/>
            <person name="Burnham C.-A.D."/>
            <person name="Dantas G."/>
        </authorList>
    </citation>
    <scope>NUCLEOTIDE SEQUENCE [LARGE SCALE GENOMIC DNA]</scope>
    <source>
        <strain evidence="13 14">AS_373</strain>
    </source>
</reference>
<dbReference type="PANTHER" id="PTHR30460">
    <property type="entry name" value="MODERATE CONDUCTANCE MECHANOSENSITIVE CHANNEL YBIO"/>
    <property type="match status" value="1"/>
</dbReference>
<comment type="caution">
    <text evidence="13">The sequence shown here is derived from an EMBL/GenBank/DDBJ whole genome shotgun (WGS) entry which is preliminary data.</text>
</comment>
<keyword evidence="8" id="KW-0732">Signal</keyword>
<sequence length="753" mass="82876">MSRILLLMLMLVCAPLQAVSLPAAAVGAAATTENKTDAPPPEPDLAEKKAAYGALADVLDNEQSRAELIDQLRQVAATPPPEPVPTLTPPPIEEEEKTVLENVTDITRHYGGELASRFAQLHRNITGAPHKAFNQQTFINAFTHFIGLAMAVFAFYWLVRMAASPLYRKMGEWGRRRNRDRSSWFHLPLMIIGAFIIDLALLSLTLFVGQILSDMMNAGNRTIARQQGLFLNAFALIEFFKAILRLIFCPRFPQLRPFNISDESARYWNLRLSALSSLIGYGLLVAVPIISNQINVQAGALANVAIMLTITVWALALIFKNKRRIQEDLIHLADRSLAFFSLFIRAFALVWHWIASAYFIVLMFFSLFDPGNSLKFMMGATLKSLAIISVAAFISGMLSRWIAKRITLSPEVQRNYPELQKRINGWLSASLKLARILTVVVAMLLLLNAWGLFDMWQWLTQGAGEKTVDILIRILLILFFSAVGWTILASLIENRLSSDIHGRPMPSARTRTLLTLFRNALAVVISTITIMIVLSEIGVNIAPLLAGAGALGLAVSFGSQTLVKDIITGIFIQFENGMNTGDLVTIGPITGTVERMSIRSVGVRQDTGAYHIIPWSSITTFANFVRGIGSFVANYDVDRGEDAEKANRALRDAVDEVLQNDDIRPLVIGQPSFAGIVGLTNTAFTIRVTFTTQPLKQWTVRFALDSMVKKHFDKAGIRPPVQTVQVMQPGPDAAAINSEAAAGSALPPANPTV</sequence>
<feature type="transmembrane region" description="Helical" evidence="7">
    <location>
        <begin position="229"/>
        <end position="248"/>
    </location>
</feature>
<dbReference type="InterPro" id="IPR011014">
    <property type="entry name" value="MscS_channel_TM-2"/>
</dbReference>
<evidence type="ECO:0000256" key="5">
    <source>
        <dbReference type="ARBA" id="ARBA00022989"/>
    </source>
</evidence>
<keyword evidence="3" id="KW-1003">Cell membrane</keyword>
<feature type="domain" description="Moderate conductance mechanosensitive channel YbiO-like transmembrane helix 1" evidence="12">
    <location>
        <begin position="380"/>
        <end position="458"/>
    </location>
</feature>
<evidence type="ECO:0000256" key="6">
    <source>
        <dbReference type="ARBA" id="ARBA00023136"/>
    </source>
</evidence>
<evidence type="ECO:0000256" key="2">
    <source>
        <dbReference type="ARBA" id="ARBA00008017"/>
    </source>
</evidence>
<proteinExistence type="inferred from homology"/>
<feature type="domain" description="Mechanosensitive ion channel transmembrane helices 2/3" evidence="11">
    <location>
        <begin position="520"/>
        <end position="560"/>
    </location>
</feature>
<dbReference type="Pfam" id="PF21082">
    <property type="entry name" value="MS_channel_3rd"/>
    <property type="match status" value="1"/>
</dbReference>
<dbReference type="FunFam" id="1.10.287.1260:FF:000003">
    <property type="entry name" value="MscS Mechanosensitive ion channel"/>
    <property type="match status" value="1"/>
</dbReference>
<feature type="transmembrane region" description="Helical" evidence="7">
    <location>
        <begin position="268"/>
        <end position="290"/>
    </location>
</feature>
<dbReference type="Pfam" id="PF25392">
    <property type="entry name" value="MS_channel_TM1"/>
    <property type="match status" value="1"/>
</dbReference>
<feature type="transmembrane region" description="Helical" evidence="7">
    <location>
        <begin position="513"/>
        <end position="535"/>
    </location>
</feature>
<dbReference type="PANTHER" id="PTHR30460:SF0">
    <property type="entry name" value="MODERATE CONDUCTANCE MECHANOSENSITIVE CHANNEL YBIO"/>
    <property type="match status" value="1"/>
</dbReference>
<dbReference type="SUPFAM" id="SSF82689">
    <property type="entry name" value="Mechanosensitive channel protein MscS (YggB), C-terminal domain"/>
    <property type="match status" value="1"/>
</dbReference>